<sequence>MGTRPDQRLGARTAPPGSASQEALRFLLQRSAQDRVGRRAAPGLPAGPIARIVEA</sequence>
<dbReference type="RefSeq" id="WP_386433832.1">
    <property type="nucleotide sequence ID" value="NZ_JBHSBB010000019.1"/>
</dbReference>
<reference evidence="3" key="1">
    <citation type="journal article" date="2019" name="Int. J. Syst. Evol. Microbiol.">
        <title>The Global Catalogue of Microorganisms (GCM) 10K type strain sequencing project: providing services to taxonomists for standard genome sequencing and annotation.</title>
        <authorList>
            <consortium name="The Broad Institute Genomics Platform"/>
            <consortium name="The Broad Institute Genome Sequencing Center for Infectious Disease"/>
            <person name="Wu L."/>
            <person name="Ma J."/>
        </authorList>
    </citation>
    <scope>NUCLEOTIDE SEQUENCE [LARGE SCALE GENOMIC DNA]</scope>
    <source>
        <strain evidence="3">CGMCC 4.7237</strain>
    </source>
</reference>
<name>A0ABV8HS92_9ACTN</name>
<keyword evidence="3" id="KW-1185">Reference proteome</keyword>
<feature type="region of interest" description="Disordered" evidence="1">
    <location>
        <begin position="1"/>
        <end position="21"/>
    </location>
</feature>
<feature type="region of interest" description="Disordered" evidence="1">
    <location>
        <begin position="35"/>
        <end position="55"/>
    </location>
</feature>
<organism evidence="2 3">
    <name type="scientific">Streptomyces polygonati</name>
    <dbReference type="NCBI Taxonomy" id="1617087"/>
    <lineage>
        <taxon>Bacteria</taxon>
        <taxon>Bacillati</taxon>
        <taxon>Actinomycetota</taxon>
        <taxon>Actinomycetes</taxon>
        <taxon>Kitasatosporales</taxon>
        <taxon>Streptomycetaceae</taxon>
        <taxon>Streptomyces</taxon>
    </lineage>
</organism>
<accession>A0ABV8HS92</accession>
<proteinExistence type="predicted"/>
<evidence type="ECO:0000256" key="1">
    <source>
        <dbReference type="SAM" id="MobiDB-lite"/>
    </source>
</evidence>
<dbReference type="Proteomes" id="UP001595765">
    <property type="component" value="Unassembled WGS sequence"/>
</dbReference>
<dbReference type="EMBL" id="JBHSBB010000019">
    <property type="protein sequence ID" value="MFC4034863.1"/>
    <property type="molecule type" value="Genomic_DNA"/>
</dbReference>
<gene>
    <name evidence="2" type="ORF">ACFO3J_25840</name>
</gene>
<protein>
    <submittedName>
        <fullName evidence="2">Uncharacterized protein</fullName>
    </submittedName>
</protein>
<evidence type="ECO:0000313" key="3">
    <source>
        <dbReference type="Proteomes" id="UP001595765"/>
    </source>
</evidence>
<evidence type="ECO:0000313" key="2">
    <source>
        <dbReference type="EMBL" id="MFC4034863.1"/>
    </source>
</evidence>
<comment type="caution">
    <text evidence="2">The sequence shown here is derived from an EMBL/GenBank/DDBJ whole genome shotgun (WGS) entry which is preliminary data.</text>
</comment>